<keyword evidence="2" id="KW-1185">Reference proteome</keyword>
<evidence type="ECO:0000313" key="2">
    <source>
        <dbReference type="Proteomes" id="UP001054945"/>
    </source>
</evidence>
<dbReference type="Proteomes" id="UP001054945">
    <property type="component" value="Unassembled WGS sequence"/>
</dbReference>
<sequence length="111" mass="12425">MHSGFVKIEILFQYKSFSRSVTGERAGTSYFRLPSSYSHQPSSTSDNHPFRASLGVPNDFRAATERKALPPSFLLCSNYEALGLQIIKRGCNSAKKDFILKTRAQGSFFPQ</sequence>
<proteinExistence type="predicted"/>
<organism evidence="1 2">
    <name type="scientific">Caerostris extrusa</name>
    <name type="common">Bark spider</name>
    <name type="synonym">Caerostris bankana</name>
    <dbReference type="NCBI Taxonomy" id="172846"/>
    <lineage>
        <taxon>Eukaryota</taxon>
        <taxon>Metazoa</taxon>
        <taxon>Ecdysozoa</taxon>
        <taxon>Arthropoda</taxon>
        <taxon>Chelicerata</taxon>
        <taxon>Arachnida</taxon>
        <taxon>Araneae</taxon>
        <taxon>Araneomorphae</taxon>
        <taxon>Entelegynae</taxon>
        <taxon>Araneoidea</taxon>
        <taxon>Araneidae</taxon>
        <taxon>Caerostris</taxon>
    </lineage>
</organism>
<accession>A0AAV4XZE5</accession>
<reference evidence="1 2" key="1">
    <citation type="submission" date="2021-06" db="EMBL/GenBank/DDBJ databases">
        <title>Caerostris extrusa draft genome.</title>
        <authorList>
            <person name="Kono N."/>
            <person name="Arakawa K."/>
        </authorList>
    </citation>
    <scope>NUCLEOTIDE SEQUENCE [LARGE SCALE GENOMIC DNA]</scope>
</reference>
<dbReference type="EMBL" id="BPLR01018445">
    <property type="protein sequence ID" value="GIY99668.1"/>
    <property type="molecule type" value="Genomic_DNA"/>
</dbReference>
<dbReference type="AlphaFoldDB" id="A0AAV4XZE5"/>
<comment type="caution">
    <text evidence="1">The sequence shown here is derived from an EMBL/GenBank/DDBJ whole genome shotgun (WGS) entry which is preliminary data.</text>
</comment>
<protein>
    <submittedName>
        <fullName evidence="1">Uncharacterized protein</fullName>
    </submittedName>
</protein>
<evidence type="ECO:0000313" key="1">
    <source>
        <dbReference type="EMBL" id="GIY99668.1"/>
    </source>
</evidence>
<gene>
    <name evidence="1" type="ORF">CEXT_430281</name>
</gene>
<name>A0AAV4XZE5_CAEEX</name>